<name>A0AAW1XYG9_RUBAR</name>
<dbReference type="Proteomes" id="UP001457282">
    <property type="component" value="Unassembled WGS sequence"/>
</dbReference>
<dbReference type="Pfam" id="PF26180">
    <property type="entry name" value="PAP-OAS1"/>
    <property type="match status" value="1"/>
</dbReference>
<reference evidence="3 4" key="1">
    <citation type="journal article" date="2023" name="G3 (Bethesda)">
        <title>A chromosome-length genome assembly and annotation of blackberry (Rubus argutus, cv. 'Hillquist').</title>
        <authorList>
            <person name="Bruna T."/>
            <person name="Aryal R."/>
            <person name="Dudchenko O."/>
            <person name="Sargent D.J."/>
            <person name="Mead D."/>
            <person name="Buti M."/>
            <person name="Cavallini A."/>
            <person name="Hytonen T."/>
            <person name="Andres J."/>
            <person name="Pham M."/>
            <person name="Weisz D."/>
            <person name="Mascagni F."/>
            <person name="Usai G."/>
            <person name="Natali L."/>
            <person name="Bassil N."/>
            <person name="Fernandez G.E."/>
            <person name="Lomsadze A."/>
            <person name="Armour M."/>
            <person name="Olukolu B."/>
            <person name="Poorten T."/>
            <person name="Britton C."/>
            <person name="Davik J."/>
            <person name="Ashrafi H."/>
            <person name="Aiden E.L."/>
            <person name="Borodovsky M."/>
            <person name="Worthington M."/>
        </authorList>
    </citation>
    <scope>NUCLEOTIDE SEQUENCE [LARGE SCALE GENOMIC DNA]</scope>
    <source>
        <strain evidence="3">PI 553951</strain>
    </source>
</reference>
<dbReference type="SUPFAM" id="SSF81301">
    <property type="entry name" value="Nucleotidyltransferase"/>
    <property type="match status" value="1"/>
</dbReference>
<protein>
    <recommendedName>
        <fullName evidence="2">PAP/OAS1 substrate-binding-related domain-containing protein</fullName>
    </recommendedName>
</protein>
<dbReference type="InterPro" id="IPR058920">
    <property type="entry name" value="PAP-OAS1-bd-rel"/>
</dbReference>
<feature type="domain" description="PAP/OAS1 substrate-binding-related" evidence="2">
    <location>
        <begin position="169"/>
        <end position="355"/>
    </location>
</feature>
<dbReference type="InterPro" id="IPR043519">
    <property type="entry name" value="NT_sf"/>
</dbReference>
<dbReference type="EMBL" id="JBEDUW010000003">
    <property type="protein sequence ID" value="KAK9940965.1"/>
    <property type="molecule type" value="Genomic_DNA"/>
</dbReference>
<dbReference type="SUPFAM" id="SSF81631">
    <property type="entry name" value="PAP/OAS1 substrate-binding domain"/>
    <property type="match status" value="1"/>
</dbReference>
<dbReference type="PANTHER" id="PTHR45979">
    <property type="entry name" value="PAP/OAS1 SUBSTRATE-BINDING DOMAIN SUPERFAMILY"/>
    <property type="match status" value="1"/>
</dbReference>
<dbReference type="PANTHER" id="PTHR45979:SF31">
    <property type="entry name" value="POLYMERASE NUCLEOTIDYL TRANSFERASE DOMAIN-CONTAINING PROTEIN"/>
    <property type="match status" value="1"/>
</dbReference>
<organism evidence="3 4">
    <name type="scientific">Rubus argutus</name>
    <name type="common">Southern blackberry</name>
    <dbReference type="NCBI Taxonomy" id="59490"/>
    <lineage>
        <taxon>Eukaryota</taxon>
        <taxon>Viridiplantae</taxon>
        <taxon>Streptophyta</taxon>
        <taxon>Embryophyta</taxon>
        <taxon>Tracheophyta</taxon>
        <taxon>Spermatophyta</taxon>
        <taxon>Magnoliopsida</taxon>
        <taxon>eudicotyledons</taxon>
        <taxon>Gunneridae</taxon>
        <taxon>Pentapetalae</taxon>
        <taxon>rosids</taxon>
        <taxon>fabids</taxon>
        <taxon>Rosales</taxon>
        <taxon>Rosaceae</taxon>
        <taxon>Rosoideae</taxon>
        <taxon>Rosoideae incertae sedis</taxon>
        <taxon>Rubus</taxon>
    </lineage>
</organism>
<dbReference type="Gene3D" id="1.10.1410.10">
    <property type="match status" value="1"/>
</dbReference>
<evidence type="ECO:0000313" key="3">
    <source>
        <dbReference type="EMBL" id="KAK9940965.1"/>
    </source>
</evidence>
<feature type="compositionally biased region" description="Polar residues" evidence="1">
    <location>
        <begin position="525"/>
        <end position="539"/>
    </location>
</feature>
<dbReference type="Gene3D" id="3.30.460.10">
    <property type="entry name" value="Beta Polymerase, domain 2"/>
    <property type="match status" value="1"/>
</dbReference>
<feature type="region of interest" description="Disordered" evidence="1">
    <location>
        <begin position="525"/>
        <end position="545"/>
    </location>
</feature>
<feature type="region of interest" description="Disordered" evidence="1">
    <location>
        <begin position="1"/>
        <end position="35"/>
    </location>
</feature>
<dbReference type="AlphaFoldDB" id="A0AAW1XYG9"/>
<evidence type="ECO:0000256" key="1">
    <source>
        <dbReference type="SAM" id="MobiDB-lite"/>
    </source>
</evidence>
<proteinExistence type="predicted"/>
<accession>A0AAW1XYG9</accession>
<feature type="region of interest" description="Disordered" evidence="1">
    <location>
        <begin position="413"/>
        <end position="437"/>
    </location>
</feature>
<evidence type="ECO:0000313" key="4">
    <source>
        <dbReference type="Proteomes" id="UP001457282"/>
    </source>
</evidence>
<dbReference type="InterPro" id="IPR058921">
    <property type="entry name" value="PAP/OAS1-rel"/>
</dbReference>
<evidence type="ECO:0000259" key="2">
    <source>
        <dbReference type="Pfam" id="PF26180"/>
    </source>
</evidence>
<gene>
    <name evidence="3" type="ORF">M0R45_017597</name>
</gene>
<keyword evidence="4" id="KW-1185">Reference proteome</keyword>
<comment type="caution">
    <text evidence="3">The sequence shown here is derived from an EMBL/GenBank/DDBJ whole genome shotgun (WGS) entry which is preliminary data.</text>
</comment>
<sequence>MTQVCSPEPNRVVLPEFRPSPPTNPDPSSIGPESWAGAERATHDIVSKIQPTTVTHRRRKDIIQYVQSLITCNVGCQVFPYGSVPLKTYLPDGDIDLTVFAGSAPLEDVFVTHVHTVLKGEENNEAAQYHVKDVHRIDAEVKLVKCIVQNLILGGLCTLRFLEKVDHYIGRDHLFKRSIILIKAWCYYESRILGAHHGLISTYALETLVLYIFHLFHSSLDGPLTVLYRFLDYFSKFDWENYCVSLNGPVCKSSLPDIVAEVPDNGGDDVLLSEEFIRNCVDVFSVPSKGCETNLRAFPLKHLNIIDPLKENNNLGRSVNRGSFYRICSAFKYGARKLGWILLLPAERISDELNKCATSPPLLASPPLSPQQWKDYPWEVTCESLESQQNINSRTNINGVAWGTHAYHANGSSLSVPPFREEKTKPRGTGTYIPNASFQNYRPYKDRHWPGRGRKEAAGTCAPFQRHAFSSGFPAAPQESISPGEGNHELSEVEYPALSTANSATSDYRPPQLSIWEPFHDNGFSNQEMPESRSSSPQSWEEVPMPEVQSLQLSGVNEERIEEQAFQLKDEDDFPPLTPRLPLKEGICIQ</sequence>